<evidence type="ECO:0000256" key="1">
    <source>
        <dbReference type="SAM" id="MobiDB-lite"/>
    </source>
</evidence>
<accession>A0A4P9ZPG7</accession>
<evidence type="ECO:0000313" key="3">
    <source>
        <dbReference type="Proteomes" id="UP000268162"/>
    </source>
</evidence>
<dbReference type="GO" id="GO:0000124">
    <property type="term" value="C:SAGA complex"/>
    <property type="evidence" value="ECO:0007669"/>
    <property type="project" value="TreeGrafter"/>
</dbReference>
<dbReference type="AlphaFoldDB" id="A0A4P9ZPG7"/>
<dbReference type="InterPro" id="IPR046805">
    <property type="entry name" value="Tra1_ring"/>
</dbReference>
<feature type="non-terminal residue" evidence="2">
    <location>
        <position position="1265"/>
    </location>
</feature>
<feature type="non-terminal residue" evidence="2">
    <location>
        <position position="1"/>
    </location>
</feature>
<dbReference type="SUPFAM" id="SSF48371">
    <property type="entry name" value="ARM repeat"/>
    <property type="match status" value="1"/>
</dbReference>
<keyword evidence="3" id="KW-1185">Reference proteome</keyword>
<dbReference type="EMBL" id="ML003154">
    <property type="protein sequence ID" value="RKP34561.1"/>
    <property type="molecule type" value="Genomic_DNA"/>
</dbReference>
<dbReference type="GO" id="GO:0005634">
    <property type="term" value="C:nucleus"/>
    <property type="evidence" value="ECO:0007669"/>
    <property type="project" value="TreeGrafter"/>
</dbReference>
<dbReference type="Pfam" id="PF20206">
    <property type="entry name" value="Tra1_ring"/>
    <property type="match status" value="1"/>
</dbReference>
<proteinExistence type="predicted"/>
<dbReference type="Pfam" id="PF20175">
    <property type="entry name" value="Tra1_central"/>
    <property type="match status" value="1"/>
</dbReference>
<dbReference type="PANTHER" id="PTHR11139">
    <property type="entry name" value="ATAXIA TELANGIECTASIA MUTATED ATM -RELATED"/>
    <property type="match status" value="1"/>
</dbReference>
<feature type="compositionally biased region" description="Polar residues" evidence="1">
    <location>
        <begin position="165"/>
        <end position="174"/>
    </location>
</feature>
<dbReference type="GO" id="GO:0006355">
    <property type="term" value="P:regulation of DNA-templated transcription"/>
    <property type="evidence" value="ECO:0007669"/>
    <property type="project" value="TreeGrafter"/>
</dbReference>
<name>A0A4P9ZPG7_9FUNG</name>
<dbReference type="GO" id="GO:0006281">
    <property type="term" value="P:DNA repair"/>
    <property type="evidence" value="ECO:0007669"/>
    <property type="project" value="TreeGrafter"/>
</dbReference>
<reference evidence="3" key="1">
    <citation type="journal article" date="2018" name="Nat. Microbiol.">
        <title>Leveraging single-cell genomics to expand the fungal tree of life.</title>
        <authorList>
            <person name="Ahrendt S.R."/>
            <person name="Quandt C.A."/>
            <person name="Ciobanu D."/>
            <person name="Clum A."/>
            <person name="Salamov A."/>
            <person name="Andreopoulos B."/>
            <person name="Cheng J.F."/>
            <person name="Woyke T."/>
            <person name="Pelin A."/>
            <person name="Henrissat B."/>
            <person name="Reynolds N.K."/>
            <person name="Benny G.L."/>
            <person name="Smith M.E."/>
            <person name="James T.Y."/>
            <person name="Grigoriev I.V."/>
        </authorList>
    </citation>
    <scope>NUCLEOTIDE SEQUENCE [LARGE SCALE GENOMIC DNA]</scope>
    <source>
        <strain evidence="3">RSA 468</strain>
    </source>
</reference>
<dbReference type="PANTHER" id="PTHR11139:SF1">
    <property type="entry name" value="TRANSFORMATION_TRANSCRIPTION DOMAIN-ASSOCIATED PROTEIN"/>
    <property type="match status" value="1"/>
</dbReference>
<dbReference type="InterPro" id="IPR050517">
    <property type="entry name" value="DDR_Repair_Kinase"/>
</dbReference>
<protein>
    <submittedName>
        <fullName evidence="2">Armadillo-type protein</fullName>
    </submittedName>
</protein>
<dbReference type="STRING" id="215637.A0A4P9ZPG7"/>
<organism evidence="2 3">
    <name type="scientific">Dimargaris cristalligena</name>
    <dbReference type="NCBI Taxonomy" id="215637"/>
    <lineage>
        <taxon>Eukaryota</taxon>
        <taxon>Fungi</taxon>
        <taxon>Fungi incertae sedis</taxon>
        <taxon>Zoopagomycota</taxon>
        <taxon>Kickxellomycotina</taxon>
        <taxon>Dimargaritomycetes</taxon>
        <taxon>Dimargaritales</taxon>
        <taxon>Dimargaritaceae</taxon>
        <taxon>Dimargaris</taxon>
    </lineage>
</organism>
<dbReference type="InterPro" id="IPR046807">
    <property type="entry name" value="Tra1_central"/>
</dbReference>
<gene>
    <name evidence="2" type="ORF">BJ085DRAFT_9681</name>
</gene>
<dbReference type="Proteomes" id="UP000268162">
    <property type="component" value="Unassembled WGS sequence"/>
</dbReference>
<dbReference type="Gene3D" id="1.25.10.10">
    <property type="entry name" value="Leucine-rich Repeat Variant"/>
    <property type="match status" value="1"/>
</dbReference>
<dbReference type="InterPro" id="IPR016024">
    <property type="entry name" value="ARM-type_fold"/>
</dbReference>
<feature type="region of interest" description="Disordered" evidence="1">
    <location>
        <begin position="144"/>
        <end position="174"/>
    </location>
</feature>
<sequence length="1265" mass="142324">SLDTTLKNTIIRELRDSFDFYQASNYDHFLSVIFPVFKDLLTKQQPAFVENAAEQKLRSTILEILHRFPMNEHLKPYVDDIIVICLKLIRSENEDNAVLCLKILVELHRAYKGVLEEHIQAFFTLVQEMYRNVGKILRDSFEAGETPGGPVTPFSNPFASPRPMSPSSMDTPDASNRPLARSLWSFKVLAECPMIVVMLCQSKKFPVEQAAEFIPLVVDTLKLRIRQQQESADLAAKQHRVFVGMCPQVKNKALYHEFINAQAKTFSFLAYLQRALPAKLRIYQDSLPEIVIHLLQDCPADATSVRKELLMGLRHILATDLRTAFVPEIETLLNERILVGDGVTSRETLRPLAFSTLADLVHHVRTDLSPQQLSMAVGVYAVHLHDATLASGIQSMCAKLLLNLIDCADRIPDKQVGRRLLIQILSTFTRKLQSLVAQFPRVRDQYRLKMKQLPQTPSPSSNDRDPITFTSGTVYEQYLPIALSTLEAQGDIIKDTRFLIKSLVSGIKNAVFNLKHCNPPPPPSETNLQEYNAVARGFPPEEVAIFQNLFRAGINCFDYYGIPQAAEELNASEGAASPINPTIPPDGPTLAAHHREFTAKYGAVTKEEKELLEHFASVFIYIDPAIFQEVFKTQMPHLFARTLIHISLLTVPQFFLASDAVSQSFASIALEFLMDALDELGGTDLLKTSVMVQLFKLVFMAVTLFPNANEIVLKPHVAKIITSCLKLSGKAYNPADFFHLLRALFRSIGGGRFETLYKEVLPLLRMLLENLNALLNTTHERHMRDLFVEICLTVPVRLSVLLPYLALLMRPLVLALEPGSELVGQGLRTLELCIDNLTQEFLDPIMAPVINDIMWALWKHLQPDPYDQSLSHTTVRILGKLGGRNRRMFKSFPQLNYLNPAQKVLHMNIYFHGIDHPHPLPLDECLAMATRVLENPAVDFFYKEKALALVTGQLALLVDTQGFTAHYLQRLRQWFRKVAAAHISAAFELRRHTPAAPDDVLATVIHAVFRAASVPGLRDRAIALIEQVVRYFAVWHTTQFCAQLSESDYSASVPGPSPPVASQSAPVLVESLVRAFASESPEMNQLGEQALHLFYRTLPTSPLADSHHAALVAQLPIFHDLAVRFTGCCYLEDRSQKLGGCRGIRLLSMQLQLGRSWLLEHVVDFVKGLLYILKDSTITEFYSRAAHIDFTTDTLYSILWQCWHKRPAPDLLQIKFNSIVDLLIIELSNSNANVRRTAQGSFELLSVETGISITDILTPLREKLL</sequence>
<dbReference type="InterPro" id="IPR011989">
    <property type="entry name" value="ARM-like"/>
</dbReference>
<dbReference type="GO" id="GO:0035267">
    <property type="term" value="C:NuA4 histone acetyltransferase complex"/>
    <property type="evidence" value="ECO:0007669"/>
    <property type="project" value="TreeGrafter"/>
</dbReference>
<evidence type="ECO:0000313" key="2">
    <source>
        <dbReference type="EMBL" id="RKP34561.1"/>
    </source>
</evidence>